<dbReference type="OrthoDB" id="73532at2759"/>
<organism evidence="2 3">
    <name type="scientific">Entomortierella parvispora</name>
    <dbReference type="NCBI Taxonomy" id="205924"/>
    <lineage>
        <taxon>Eukaryota</taxon>
        <taxon>Fungi</taxon>
        <taxon>Fungi incertae sedis</taxon>
        <taxon>Mucoromycota</taxon>
        <taxon>Mortierellomycotina</taxon>
        <taxon>Mortierellomycetes</taxon>
        <taxon>Mortierellales</taxon>
        <taxon>Mortierellaceae</taxon>
        <taxon>Entomortierella</taxon>
    </lineage>
</organism>
<reference evidence="2" key="2">
    <citation type="journal article" date="2022" name="Microbiol. Resour. Announc.">
        <title>Whole-Genome Sequence of Entomortierella parvispora E1425, a Mucoromycotan Fungus Associated with Burkholderiaceae-Related Endosymbiotic Bacteria.</title>
        <authorList>
            <person name="Herlambang A."/>
            <person name="Guo Y."/>
            <person name="Takashima Y."/>
            <person name="Narisawa K."/>
            <person name="Ohta H."/>
            <person name="Nishizawa T."/>
        </authorList>
    </citation>
    <scope>NUCLEOTIDE SEQUENCE</scope>
    <source>
        <strain evidence="2">E1425</strain>
    </source>
</reference>
<feature type="transmembrane region" description="Helical" evidence="1">
    <location>
        <begin position="100"/>
        <end position="118"/>
    </location>
</feature>
<reference evidence="2" key="1">
    <citation type="submission" date="2021-11" db="EMBL/GenBank/DDBJ databases">
        <authorList>
            <person name="Herlambang A."/>
            <person name="Guo Y."/>
            <person name="Takashima Y."/>
            <person name="Nishizawa T."/>
        </authorList>
    </citation>
    <scope>NUCLEOTIDE SEQUENCE</scope>
    <source>
        <strain evidence="2">E1425</strain>
    </source>
</reference>
<sequence>MAASRSKKKSFSPWAAIHAPAPSKLKAHPITPTGYLLITVVFLTWYYNTSLAVKLQCLIGAGLFSCTEYTFYMNTTEDLDGTVSVRPFAGRPGHTTIHQYIMNVFYIPILIHGYHALISSTALRILFFPLNIWVLEIIEGYTIIYLLGYNAAWVYRGWDALFHGTIKLWYIHYWYLMGAALELVVLPHVLPITYTAATILSAIF</sequence>
<feature type="transmembrane region" description="Helical" evidence="1">
    <location>
        <begin position="173"/>
        <end position="203"/>
    </location>
</feature>
<dbReference type="Proteomes" id="UP000827284">
    <property type="component" value="Unassembled WGS sequence"/>
</dbReference>
<dbReference type="AlphaFoldDB" id="A0A9P3HA18"/>
<keyword evidence="1" id="KW-0812">Transmembrane</keyword>
<feature type="transmembrane region" description="Helical" evidence="1">
    <location>
        <begin position="30"/>
        <end position="47"/>
    </location>
</feature>
<keyword evidence="1" id="KW-1133">Transmembrane helix</keyword>
<comment type="caution">
    <text evidence="2">The sequence shown here is derived from an EMBL/GenBank/DDBJ whole genome shotgun (WGS) entry which is preliminary data.</text>
</comment>
<evidence type="ECO:0000256" key="1">
    <source>
        <dbReference type="SAM" id="Phobius"/>
    </source>
</evidence>
<feature type="transmembrane region" description="Helical" evidence="1">
    <location>
        <begin position="130"/>
        <end position="153"/>
    </location>
</feature>
<evidence type="ECO:0000313" key="2">
    <source>
        <dbReference type="EMBL" id="GJJ72725.1"/>
    </source>
</evidence>
<keyword evidence="1" id="KW-0472">Membrane</keyword>
<evidence type="ECO:0000313" key="3">
    <source>
        <dbReference type="Proteomes" id="UP000827284"/>
    </source>
</evidence>
<accession>A0A9P3HA18</accession>
<proteinExistence type="predicted"/>
<name>A0A9P3HA18_9FUNG</name>
<protein>
    <submittedName>
        <fullName evidence="2">Uncharacterized protein</fullName>
    </submittedName>
</protein>
<keyword evidence="3" id="KW-1185">Reference proteome</keyword>
<dbReference type="EMBL" id="BQFW01000007">
    <property type="protein sequence ID" value="GJJ72725.1"/>
    <property type="molecule type" value="Genomic_DNA"/>
</dbReference>
<gene>
    <name evidence="2" type="ORF">EMPS_05083</name>
</gene>